<name>A0AC34GHK6_9BILA</name>
<protein>
    <submittedName>
        <fullName evidence="2">Uncharacterized protein</fullName>
    </submittedName>
</protein>
<dbReference type="Proteomes" id="UP000887579">
    <property type="component" value="Unplaced"/>
</dbReference>
<accession>A0AC34GHK6</accession>
<organism evidence="1 2">
    <name type="scientific">Panagrolaimus sp. ES5</name>
    <dbReference type="NCBI Taxonomy" id="591445"/>
    <lineage>
        <taxon>Eukaryota</taxon>
        <taxon>Metazoa</taxon>
        <taxon>Ecdysozoa</taxon>
        <taxon>Nematoda</taxon>
        <taxon>Chromadorea</taxon>
        <taxon>Rhabditida</taxon>
        <taxon>Tylenchina</taxon>
        <taxon>Panagrolaimomorpha</taxon>
        <taxon>Panagrolaimoidea</taxon>
        <taxon>Panagrolaimidae</taxon>
        <taxon>Panagrolaimus</taxon>
    </lineage>
</organism>
<reference evidence="2" key="1">
    <citation type="submission" date="2022-11" db="UniProtKB">
        <authorList>
            <consortium name="WormBaseParasite"/>
        </authorList>
    </citation>
    <scope>IDENTIFICATION</scope>
</reference>
<evidence type="ECO:0000313" key="2">
    <source>
        <dbReference type="WBParaSite" id="ES5_v2.g29207.t1"/>
    </source>
</evidence>
<sequence>MSEKKSTIEDDSASVSSALPASSETEHGCFGDSDEADEPPVNEKHKDESDKSVISQSSASSSLNEEVENDATVASEIIVAKADIPVEVTDATKATTVEAPIVQATVAEEGVNKVTSTLMNTDVEFYYPSSMDLKKCCEKFGVVYNRNAYAFWSNFEIGKISSTSIPDKLYSSANNGFVSLSLYLTGSEENASKIKETLNK</sequence>
<proteinExistence type="predicted"/>
<evidence type="ECO:0000313" key="1">
    <source>
        <dbReference type="Proteomes" id="UP000887579"/>
    </source>
</evidence>
<dbReference type="WBParaSite" id="ES5_v2.g29207.t1">
    <property type="protein sequence ID" value="ES5_v2.g29207.t1"/>
    <property type="gene ID" value="ES5_v2.g29207"/>
</dbReference>